<reference evidence="1 2" key="1">
    <citation type="journal article" date="2016" name="Nat. Commun.">
        <title>Thousands of microbial genomes shed light on interconnected biogeochemical processes in an aquifer system.</title>
        <authorList>
            <person name="Anantharaman K."/>
            <person name="Brown C.T."/>
            <person name="Hug L.A."/>
            <person name="Sharon I."/>
            <person name="Castelle C.J."/>
            <person name="Probst A.J."/>
            <person name="Thomas B.C."/>
            <person name="Singh A."/>
            <person name="Wilkins M.J."/>
            <person name="Karaoz U."/>
            <person name="Brodie E.L."/>
            <person name="Williams K.H."/>
            <person name="Hubbard S.S."/>
            <person name="Banfield J.F."/>
        </authorList>
    </citation>
    <scope>NUCLEOTIDE SEQUENCE [LARGE SCALE GENOMIC DNA]</scope>
</reference>
<name>A0A1G1W485_9BACT</name>
<evidence type="ECO:0000313" key="1">
    <source>
        <dbReference type="EMBL" id="OGY22478.1"/>
    </source>
</evidence>
<dbReference type="Pfam" id="PF13671">
    <property type="entry name" value="AAA_33"/>
    <property type="match status" value="1"/>
</dbReference>
<evidence type="ECO:0008006" key="3">
    <source>
        <dbReference type="Google" id="ProtNLM"/>
    </source>
</evidence>
<dbReference type="STRING" id="1802591.A2113_01740"/>
<evidence type="ECO:0000313" key="2">
    <source>
        <dbReference type="Proteomes" id="UP000176299"/>
    </source>
</evidence>
<gene>
    <name evidence="1" type="ORF">A2113_01740</name>
</gene>
<dbReference type="Proteomes" id="UP000176299">
    <property type="component" value="Unassembled WGS sequence"/>
</dbReference>
<comment type="caution">
    <text evidence="1">The sequence shown here is derived from an EMBL/GenBank/DDBJ whole genome shotgun (WGS) entry which is preliminary data.</text>
</comment>
<organism evidence="1 2">
    <name type="scientific">Candidatus Woykebacteria bacterium GWA1_44_8</name>
    <dbReference type="NCBI Taxonomy" id="1802591"/>
    <lineage>
        <taxon>Bacteria</taxon>
        <taxon>Candidatus Woykeibacteriota</taxon>
    </lineage>
</organism>
<dbReference type="InterPro" id="IPR027417">
    <property type="entry name" value="P-loop_NTPase"/>
</dbReference>
<dbReference type="AlphaFoldDB" id="A0A1G1W485"/>
<accession>A0A1G1W485</accession>
<dbReference type="Gene3D" id="3.40.50.300">
    <property type="entry name" value="P-loop containing nucleotide triphosphate hydrolases"/>
    <property type="match status" value="1"/>
</dbReference>
<sequence length="205" mass="23349">MGKQELNFDVLAQDNIRTLRVPEVLFKKPLCIILAGIPESGKTSLTQKLTEKFPLTVLSEEAIMAFLSPRATLFKRNALEVFQLATKTIEYLIKMGKACVYDANIKTREQRGLIKTIVEQVGGSYLLIYTSCPKELCYKRLQKHNLAVTRGESRGFIMDKDYFEYEVASTRPPALDEHHLVYDCQNPESLFLLAAVIDKRLKESD</sequence>
<protein>
    <recommendedName>
        <fullName evidence="3">UDP-N-acetylglucosamine kinase</fullName>
    </recommendedName>
</protein>
<dbReference type="EMBL" id="MHCN01000006">
    <property type="protein sequence ID" value="OGY22478.1"/>
    <property type="molecule type" value="Genomic_DNA"/>
</dbReference>
<dbReference type="SUPFAM" id="SSF52540">
    <property type="entry name" value="P-loop containing nucleoside triphosphate hydrolases"/>
    <property type="match status" value="1"/>
</dbReference>
<proteinExistence type="predicted"/>